<proteinExistence type="predicted"/>
<organism evidence="1 2">
    <name type="scientific">Dibothriocephalus latus</name>
    <name type="common">Fish tapeworm</name>
    <name type="synonym">Diphyllobothrium latum</name>
    <dbReference type="NCBI Taxonomy" id="60516"/>
    <lineage>
        <taxon>Eukaryota</taxon>
        <taxon>Metazoa</taxon>
        <taxon>Spiralia</taxon>
        <taxon>Lophotrochozoa</taxon>
        <taxon>Platyhelminthes</taxon>
        <taxon>Cestoda</taxon>
        <taxon>Eucestoda</taxon>
        <taxon>Diphyllobothriidea</taxon>
        <taxon>Diphyllobothriidae</taxon>
        <taxon>Dibothriocephalus</taxon>
    </lineage>
</organism>
<dbReference type="EMBL" id="UYRU01047975">
    <property type="protein sequence ID" value="VDN09871.1"/>
    <property type="molecule type" value="Genomic_DNA"/>
</dbReference>
<name>A0A3P7LUK3_DIBLA</name>
<protein>
    <submittedName>
        <fullName evidence="1">Uncharacterized protein</fullName>
    </submittedName>
</protein>
<reference evidence="1 2" key="1">
    <citation type="submission" date="2018-11" db="EMBL/GenBank/DDBJ databases">
        <authorList>
            <consortium name="Pathogen Informatics"/>
        </authorList>
    </citation>
    <scope>NUCLEOTIDE SEQUENCE [LARGE SCALE GENOMIC DNA]</scope>
</reference>
<dbReference type="Proteomes" id="UP000281553">
    <property type="component" value="Unassembled WGS sequence"/>
</dbReference>
<evidence type="ECO:0000313" key="2">
    <source>
        <dbReference type="Proteomes" id="UP000281553"/>
    </source>
</evidence>
<evidence type="ECO:0000313" key="1">
    <source>
        <dbReference type="EMBL" id="VDN09871.1"/>
    </source>
</evidence>
<accession>A0A3P7LUK3</accession>
<keyword evidence="2" id="KW-1185">Reference proteome</keyword>
<sequence length="110" mass="12032">MDSLFLSFFAVEWEDGDLLRLLEPDRYPGVRLLPLLFDGTLGGSRLSNRNWGLDLTSSACPPGLRRALTFMTSQSAMTKDVGVGKITNKIFLVGACMLVAMVTCVQRCAS</sequence>
<gene>
    <name evidence="1" type="ORF">DILT_LOCUS5702</name>
</gene>
<dbReference type="AlphaFoldDB" id="A0A3P7LUK3"/>